<dbReference type="SUPFAM" id="SSF81383">
    <property type="entry name" value="F-box domain"/>
    <property type="match status" value="1"/>
</dbReference>
<feature type="region of interest" description="Disordered" evidence="1">
    <location>
        <begin position="118"/>
        <end position="150"/>
    </location>
</feature>
<proteinExistence type="predicted"/>
<keyword evidence="3" id="KW-1185">Reference proteome</keyword>
<dbReference type="InterPro" id="IPR036047">
    <property type="entry name" value="F-box-like_dom_sf"/>
</dbReference>
<name>A0A830HYN3_9CHLO</name>
<protein>
    <recommendedName>
        <fullName evidence="4">F-box domain-containing protein</fullName>
    </recommendedName>
</protein>
<evidence type="ECO:0000313" key="3">
    <source>
        <dbReference type="Proteomes" id="UP000660262"/>
    </source>
</evidence>
<feature type="region of interest" description="Disordered" evidence="1">
    <location>
        <begin position="315"/>
        <end position="350"/>
    </location>
</feature>
<reference evidence="2" key="1">
    <citation type="submission" date="2020-10" db="EMBL/GenBank/DDBJ databases">
        <title>Unveiling of a novel bifunctional photoreceptor, Dualchrome1, isolated from a cosmopolitan green alga.</title>
        <authorList>
            <person name="Suzuki S."/>
            <person name="Kawachi M."/>
        </authorList>
    </citation>
    <scope>NUCLEOTIDE SEQUENCE</scope>
    <source>
        <strain evidence="2">NIES 2893</strain>
    </source>
</reference>
<sequence length="435" mass="46881">MSAASASSQPCHLCSLPSNCLALIVSFLYGSVSSLRSLEECCRFFHLFLDAEDAFFAATRLNPALKHIAGVSILTVSLAAASPMQRAGIVTFKESVADPRRACKKRLAALSEVAQRKAERVGTDLEDTDEDDDDDDDDERDDDDDDDDDANAQHAVFVADGVQIPLGSRSAFTYDSEEDGDKTTQNRPRERASIAAELTGAYGIHQPGGPFDLMLTAHALDAAPTPRAYQRRLAMGGYAYCLRLYTDVCLVSDIRVRLLPPVGIDSNNSLFETPPTVYACVGLEESEFRARARDLYRRRNEAFHDEQQAHADNPQALANWLPPPPSQPAELGATTATGASGANASSQESCDDGLGGYENGIVWRLLPDATTSSLLVYTPSRPILCTNGAVALTLVIDNDGWSEATGIDYVGVNGVPLYGFKAGEDGTLSYDTRVI</sequence>
<evidence type="ECO:0000313" key="2">
    <source>
        <dbReference type="EMBL" id="GHP11913.1"/>
    </source>
</evidence>
<accession>A0A830HYN3</accession>
<dbReference type="EMBL" id="BNJQ01000037">
    <property type="protein sequence ID" value="GHP11913.1"/>
    <property type="molecule type" value="Genomic_DNA"/>
</dbReference>
<evidence type="ECO:0008006" key="4">
    <source>
        <dbReference type="Google" id="ProtNLM"/>
    </source>
</evidence>
<gene>
    <name evidence="2" type="ORF">PPROV_001064000</name>
</gene>
<feature type="compositionally biased region" description="Acidic residues" evidence="1">
    <location>
        <begin position="124"/>
        <end position="150"/>
    </location>
</feature>
<organism evidence="2 3">
    <name type="scientific">Pycnococcus provasolii</name>
    <dbReference type="NCBI Taxonomy" id="41880"/>
    <lineage>
        <taxon>Eukaryota</taxon>
        <taxon>Viridiplantae</taxon>
        <taxon>Chlorophyta</taxon>
        <taxon>Pseudoscourfieldiophyceae</taxon>
        <taxon>Pseudoscourfieldiales</taxon>
        <taxon>Pycnococcaceae</taxon>
        <taxon>Pycnococcus</taxon>
    </lineage>
</organism>
<evidence type="ECO:0000256" key="1">
    <source>
        <dbReference type="SAM" id="MobiDB-lite"/>
    </source>
</evidence>
<comment type="caution">
    <text evidence="2">The sequence shown here is derived from an EMBL/GenBank/DDBJ whole genome shotgun (WGS) entry which is preliminary data.</text>
</comment>
<feature type="compositionally biased region" description="Low complexity" evidence="1">
    <location>
        <begin position="332"/>
        <end position="346"/>
    </location>
</feature>
<dbReference type="Proteomes" id="UP000660262">
    <property type="component" value="Unassembled WGS sequence"/>
</dbReference>
<dbReference type="AlphaFoldDB" id="A0A830HYN3"/>